<keyword evidence="1" id="KW-0732">Signal</keyword>
<evidence type="ECO:0000256" key="1">
    <source>
        <dbReference type="SAM" id="SignalP"/>
    </source>
</evidence>
<dbReference type="InterPro" id="IPR046020">
    <property type="entry name" value="DUF5977"/>
</dbReference>
<name>A0ABW6A4N6_9BACT</name>
<keyword evidence="4" id="KW-1185">Reference proteome</keyword>
<dbReference type="Pfam" id="PF19404">
    <property type="entry name" value="DUF5977"/>
    <property type="match status" value="1"/>
</dbReference>
<evidence type="ECO:0000313" key="4">
    <source>
        <dbReference type="Proteomes" id="UP001597511"/>
    </source>
</evidence>
<dbReference type="Proteomes" id="UP001597511">
    <property type="component" value="Unassembled WGS sequence"/>
</dbReference>
<accession>A0ABW6A4N6</accession>
<reference evidence="4" key="1">
    <citation type="journal article" date="2019" name="Int. J. Syst. Evol. Microbiol.">
        <title>The Global Catalogue of Microorganisms (GCM) 10K type strain sequencing project: providing services to taxonomists for standard genome sequencing and annotation.</title>
        <authorList>
            <consortium name="The Broad Institute Genomics Platform"/>
            <consortium name="The Broad Institute Genome Sequencing Center for Infectious Disease"/>
            <person name="Wu L."/>
            <person name="Ma J."/>
        </authorList>
    </citation>
    <scope>NUCLEOTIDE SEQUENCE [LARGE SCALE GENOMIC DNA]</scope>
    <source>
        <strain evidence="4">KCTC 23299</strain>
    </source>
</reference>
<evidence type="ECO:0000313" key="3">
    <source>
        <dbReference type="EMBL" id="MFD2919037.1"/>
    </source>
</evidence>
<feature type="signal peptide" evidence="1">
    <location>
        <begin position="1"/>
        <end position="23"/>
    </location>
</feature>
<proteinExistence type="predicted"/>
<protein>
    <submittedName>
        <fullName evidence="3">DUF5977 domain-containing protein</fullName>
    </submittedName>
</protein>
<organism evidence="3 4">
    <name type="scientific">Terrimonas rubra</name>
    <dbReference type="NCBI Taxonomy" id="1035890"/>
    <lineage>
        <taxon>Bacteria</taxon>
        <taxon>Pseudomonadati</taxon>
        <taxon>Bacteroidota</taxon>
        <taxon>Chitinophagia</taxon>
        <taxon>Chitinophagales</taxon>
        <taxon>Chitinophagaceae</taxon>
        <taxon>Terrimonas</taxon>
    </lineage>
</organism>
<feature type="domain" description="DUF5977" evidence="2">
    <location>
        <begin position="1121"/>
        <end position="1184"/>
    </location>
</feature>
<dbReference type="RefSeq" id="WP_386095828.1">
    <property type="nucleotide sequence ID" value="NZ_JBHUOZ010000001.1"/>
</dbReference>
<gene>
    <name evidence="3" type="ORF">ACFS6H_04885</name>
</gene>
<comment type="caution">
    <text evidence="3">The sequence shown here is derived from an EMBL/GenBank/DDBJ whole genome shotgun (WGS) entry which is preliminary data.</text>
</comment>
<dbReference type="EMBL" id="JBHUOZ010000001">
    <property type="protein sequence ID" value="MFD2919037.1"/>
    <property type="molecule type" value="Genomic_DNA"/>
</dbReference>
<evidence type="ECO:0000259" key="2">
    <source>
        <dbReference type="Pfam" id="PF19404"/>
    </source>
</evidence>
<feature type="chain" id="PRO_5045694643" evidence="1">
    <location>
        <begin position="24"/>
        <end position="1187"/>
    </location>
</feature>
<sequence>MKKQLFKFSLLGITLITGMVSIAQTLPHSFTQILPKSPDVNSISKYGDIPVGLFTGSAQYSYPLYTIGVGSFSHNISLNYVTNGVKVDDVASAIGVDWSISSGGAVSRTIRGLADNFYTQIRATTHNWLSASFWSFLRNTAAPADAQPDIFTYNAGGISGSFIYENGQVKELKLSGNKIIVGTNFSSFTIIDTKGNEYLFGDNQAKSWSNGWEQDEDKNGPYNKALTGWFLSRIITNVNDTIKFNYVNGNDIQYYSGVSHSFFPFYYSNRDVFSYQILDDDYTIPIGRIYSTSPSAPTFNQHIINYYLNAIEEPVLSTIEFKTGTIQFSYSAREDLPGGKKLDTVKVFNKNNVEIKKYALEHIYSVSNNPALGSPTQYNSTTNIQTQYSYLNKRLFLTGVKQIDTAGIVEPTLFEYETINDLPPRLSFSQDLFGYFNGKQNRMFFPNDTYLDDWYGGSRRYGGDRRSDFAFSKKGVLKKISYPTGGFTVLNYESNIVKQYQQDTIQMERKYTVNNTFRNDIWISDTLRGLSALDISILCRFHDPNTLPGGKDDEGVYIDLIRLSTNEKIINYNFIEVNNDKIYQLPLYYEDISPRIYPSEEYIIKVKSNTTGVSFTIDLKGVSLGPLEGKDRQTAGVRIASVENFSEVGKKVGTKRYRYQRLENPLLSSSDILMMNPQTYYVDIFRADISGGRYVTPKLLSSSLFDLYQSEFRGVVYSDVTELFDSAGTLGGTEHKFIVQLKQPAIALNNGNDFPLFFEWWHTPILIPGVPSSNTDYLNGKNSYTGVFKIENGVKKYIQKKFNYYSVDSRTFSVDTFYVARQQHPLTLFDQPYWAIYDVNRYMINHFLTLLDSVRVVNYAGVDSLSETVKYKYNNLTNFLQTETERRSSNGKTIKNFIRYPADMISASLDPNGIYANMVNKNMVDPVIEQYRNINELTTEKVRTTYAGFPSNLYLPEQVSVFNNITSGMDTRIWYNKYDKSGNLLSGINEKGLLVSYIWSYNGSYPVAEIKNMSYESIVTILGQTNLDVFREANNPDVKVFLTPLLSALPANADIVYYKYEPLVGITSSTDLRGRTTYYDYDSFKRLSIVRDDEGHIIRKVCYNYWGQATDCGPASSGGYYLSAEKSQRFTKNNCGSGYEGTRVWYIVPANKYMSTISQADADLQAQNDLLANGQNYANLMGTCEDK</sequence>